<name>A0AAN9TL53_9HEMI</name>
<reference evidence="1 2" key="1">
    <citation type="submission" date="2024-03" db="EMBL/GenBank/DDBJ databases">
        <title>Adaptation during the transition from Ophiocordyceps entomopathogen to insect associate is accompanied by gene loss and intensified selection.</title>
        <authorList>
            <person name="Ward C.M."/>
            <person name="Onetto C.A."/>
            <person name="Borneman A.R."/>
        </authorList>
    </citation>
    <scope>NUCLEOTIDE SEQUENCE [LARGE SCALE GENOMIC DNA]</scope>
    <source>
        <strain evidence="1">AWRI1</strain>
        <tissue evidence="1">Single Adult Female</tissue>
    </source>
</reference>
<comment type="caution">
    <text evidence="1">The sequence shown here is derived from an EMBL/GenBank/DDBJ whole genome shotgun (WGS) entry which is preliminary data.</text>
</comment>
<proteinExistence type="predicted"/>
<sequence>MSTTGNFLRRRMAYSMKTKKAVILYAEIHGNRPAQREYNIDEATIRQWRKQRDRIFASNSTRKAFRGPKTGANVEVEERVVNFIKDKRSQALPVTPRMLQSEALEEAADLGM</sequence>
<dbReference type="AlphaFoldDB" id="A0AAN9TL53"/>
<keyword evidence="2" id="KW-1185">Reference proteome</keyword>
<protein>
    <recommendedName>
        <fullName evidence="3">Brinker DNA-binding domain-containing protein</fullName>
    </recommendedName>
</protein>
<evidence type="ECO:0008006" key="3">
    <source>
        <dbReference type="Google" id="ProtNLM"/>
    </source>
</evidence>
<gene>
    <name evidence="1" type="ORF">V9T40_012868</name>
</gene>
<dbReference type="EMBL" id="JBBCAQ010000036">
    <property type="protein sequence ID" value="KAK7576582.1"/>
    <property type="molecule type" value="Genomic_DNA"/>
</dbReference>
<organism evidence="1 2">
    <name type="scientific">Parthenolecanium corni</name>
    <dbReference type="NCBI Taxonomy" id="536013"/>
    <lineage>
        <taxon>Eukaryota</taxon>
        <taxon>Metazoa</taxon>
        <taxon>Ecdysozoa</taxon>
        <taxon>Arthropoda</taxon>
        <taxon>Hexapoda</taxon>
        <taxon>Insecta</taxon>
        <taxon>Pterygota</taxon>
        <taxon>Neoptera</taxon>
        <taxon>Paraneoptera</taxon>
        <taxon>Hemiptera</taxon>
        <taxon>Sternorrhyncha</taxon>
        <taxon>Coccoidea</taxon>
        <taxon>Coccidae</taxon>
        <taxon>Parthenolecanium</taxon>
    </lineage>
</organism>
<accession>A0AAN9TL53</accession>
<evidence type="ECO:0000313" key="1">
    <source>
        <dbReference type="EMBL" id="KAK7576582.1"/>
    </source>
</evidence>
<dbReference type="Proteomes" id="UP001367676">
    <property type="component" value="Unassembled WGS sequence"/>
</dbReference>
<evidence type="ECO:0000313" key="2">
    <source>
        <dbReference type="Proteomes" id="UP001367676"/>
    </source>
</evidence>